<keyword evidence="5" id="KW-1185">Reference proteome</keyword>
<dbReference type="EMBL" id="PSQE01000003">
    <property type="protein sequence ID" value="RHN71275.1"/>
    <property type="molecule type" value="Genomic_DNA"/>
</dbReference>
<reference evidence="4" key="3">
    <citation type="submission" date="2015-04" db="UniProtKB">
        <authorList>
            <consortium name="EnsemblPlants"/>
        </authorList>
    </citation>
    <scope>IDENTIFICATION</scope>
    <source>
        <strain evidence="4">cv. Jemalong A17</strain>
    </source>
</reference>
<feature type="chain" id="PRO_5014500223" evidence="1">
    <location>
        <begin position="23"/>
        <end position="62"/>
    </location>
</feature>
<dbReference type="InterPro" id="IPR024489">
    <property type="entry name" value="Organ_specific_prot"/>
</dbReference>
<keyword evidence="1" id="KW-0732">Signal</keyword>
<keyword evidence="2" id="KW-0812">Transmembrane</keyword>
<proteinExistence type="predicted"/>
<dbReference type="Pfam" id="PF10950">
    <property type="entry name" value="Organ_specific"/>
    <property type="match status" value="1"/>
</dbReference>
<protein>
    <submittedName>
        <fullName evidence="3">Putative organ specific protein</fullName>
    </submittedName>
    <submittedName>
        <fullName evidence="2">Transmembrane protein, putative</fullName>
    </submittedName>
</protein>
<dbReference type="Proteomes" id="UP000265566">
    <property type="component" value="Chromosome 3"/>
</dbReference>
<accession>A0A072V2Z7</accession>
<reference evidence="2 5" key="2">
    <citation type="journal article" date="2014" name="BMC Genomics">
        <title>An improved genome release (version Mt4.0) for the model legume Medicago truncatula.</title>
        <authorList>
            <person name="Tang H."/>
            <person name="Krishnakumar V."/>
            <person name="Bidwell S."/>
            <person name="Rosen B."/>
            <person name="Chan A."/>
            <person name="Zhou S."/>
            <person name="Gentzbittel L."/>
            <person name="Childs K.L."/>
            <person name="Yandell M."/>
            <person name="Gundlach H."/>
            <person name="Mayer K.F."/>
            <person name="Schwartz D.C."/>
            <person name="Town C.D."/>
        </authorList>
    </citation>
    <scope>GENOME REANNOTATION</scope>
    <source>
        <strain evidence="2">A17</strain>
        <strain evidence="4 5">cv. Jemalong A17</strain>
    </source>
</reference>
<dbReference type="Gramene" id="rna19934">
    <property type="protein sequence ID" value="RHN71275.1"/>
    <property type="gene ID" value="gene19934"/>
</dbReference>
<evidence type="ECO:0000256" key="1">
    <source>
        <dbReference type="SAM" id="SignalP"/>
    </source>
</evidence>
<dbReference type="PANTHER" id="PTHR33731:SF17">
    <property type="entry name" value="ORGAN-SPECIFIC PROTEIN P4-LIKE"/>
    <property type="match status" value="1"/>
</dbReference>
<dbReference type="Proteomes" id="UP000002051">
    <property type="component" value="Chromosome 3"/>
</dbReference>
<name>A0A072V2Z7_MEDTR</name>
<dbReference type="AlphaFoldDB" id="A0A072V2Z7"/>
<dbReference type="PaxDb" id="3880-AES74151"/>
<reference evidence="2 5" key="1">
    <citation type="journal article" date="2011" name="Nature">
        <title>The Medicago genome provides insight into the evolution of rhizobial symbioses.</title>
        <authorList>
            <person name="Young N.D."/>
            <person name="Debelle F."/>
            <person name="Oldroyd G.E."/>
            <person name="Geurts R."/>
            <person name="Cannon S.B."/>
            <person name="Udvardi M.K."/>
            <person name="Benedito V.A."/>
            <person name="Mayer K.F."/>
            <person name="Gouzy J."/>
            <person name="Schoof H."/>
            <person name="Van de Peer Y."/>
            <person name="Proost S."/>
            <person name="Cook D.R."/>
            <person name="Meyers B.C."/>
            <person name="Spannagl M."/>
            <person name="Cheung F."/>
            <person name="De Mita S."/>
            <person name="Krishnakumar V."/>
            <person name="Gundlach H."/>
            <person name="Zhou S."/>
            <person name="Mudge J."/>
            <person name="Bharti A.K."/>
            <person name="Murray J.D."/>
            <person name="Naoumkina M.A."/>
            <person name="Rosen B."/>
            <person name="Silverstein K.A."/>
            <person name="Tang H."/>
            <person name="Rombauts S."/>
            <person name="Zhao P.X."/>
            <person name="Zhou P."/>
            <person name="Barbe V."/>
            <person name="Bardou P."/>
            <person name="Bechner M."/>
            <person name="Bellec A."/>
            <person name="Berger A."/>
            <person name="Berges H."/>
            <person name="Bidwell S."/>
            <person name="Bisseling T."/>
            <person name="Choisne N."/>
            <person name="Couloux A."/>
            <person name="Denny R."/>
            <person name="Deshpande S."/>
            <person name="Dai X."/>
            <person name="Doyle J.J."/>
            <person name="Dudez A.M."/>
            <person name="Farmer A.D."/>
            <person name="Fouteau S."/>
            <person name="Franken C."/>
            <person name="Gibelin C."/>
            <person name="Gish J."/>
            <person name="Goldstein S."/>
            <person name="Gonzalez A.J."/>
            <person name="Green P.J."/>
            <person name="Hallab A."/>
            <person name="Hartog M."/>
            <person name="Hua A."/>
            <person name="Humphray S.J."/>
            <person name="Jeong D.H."/>
            <person name="Jing Y."/>
            <person name="Jocker A."/>
            <person name="Kenton S.M."/>
            <person name="Kim D.J."/>
            <person name="Klee K."/>
            <person name="Lai H."/>
            <person name="Lang C."/>
            <person name="Lin S."/>
            <person name="Macmil S.L."/>
            <person name="Magdelenat G."/>
            <person name="Matthews L."/>
            <person name="McCorrison J."/>
            <person name="Monaghan E.L."/>
            <person name="Mun J.H."/>
            <person name="Najar F.Z."/>
            <person name="Nicholson C."/>
            <person name="Noirot C."/>
            <person name="O'Bleness M."/>
            <person name="Paule C.R."/>
            <person name="Poulain J."/>
            <person name="Prion F."/>
            <person name="Qin B."/>
            <person name="Qu C."/>
            <person name="Retzel E.F."/>
            <person name="Riddle C."/>
            <person name="Sallet E."/>
            <person name="Samain S."/>
            <person name="Samson N."/>
            <person name="Sanders I."/>
            <person name="Saurat O."/>
            <person name="Scarpelli C."/>
            <person name="Schiex T."/>
            <person name="Segurens B."/>
            <person name="Severin A.J."/>
            <person name="Sherrier D.J."/>
            <person name="Shi R."/>
            <person name="Sims S."/>
            <person name="Singer S.R."/>
            <person name="Sinharoy S."/>
            <person name="Sterck L."/>
            <person name="Viollet A."/>
            <person name="Wang B.B."/>
            <person name="Wang K."/>
            <person name="Wang M."/>
            <person name="Wang X."/>
            <person name="Warfsmann J."/>
            <person name="Weissenbach J."/>
            <person name="White D.D."/>
            <person name="White J.D."/>
            <person name="Wiley G.B."/>
            <person name="Wincker P."/>
            <person name="Xing Y."/>
            <person name="Yang L."/>
            <person name="Yao Z."/>
            <person name="Ying F."/>
            <person name="Zhai J."/>
            <person name="Zhou L."/>
            <person name="Zuber A."/>
            <person name="Denarie J."/>
            <person name="Dixon R.A."/>
            <person name="May G.D."/>
            <person name="Schwartz D.C."/>
            <person name="Rogers J."/>
            <person name="Quetier F."/>
            <person name="Town C.D."/>
            <person name="Roe B.A."/>
        </authorList>
    </citation>
    <scope>NUCLEOTIDE SEQUENCE [LARGE SCALE GENOMIC DNA]</scope>
    <source>
        <strain evidence="2">A17</strain>
        <strain evidence="4 5">cv. Jemalong A17</strain>
    </source>
</reference>
<dbReference type="PANTHER" id="PTHR33731">
    <property type="entry name" value="PROTEIN, PUTATIVE-RELATED"/>
    <property type="match status" value="1"/>
</dbReference>
<dbReference type="EnsemblPlants" id="KEH36359">
    <property type="protein sequence ID" value="KEH36359"/>
    <property type="gene ID" value="MTR_3g116395"/>
</dbReference>
<dbReference type="HOGENOM" id="CLU_2907459_0_0_1"/>
<evidence type="ECO:0000313" key="2">
    <source>
        <dbReference type="EMBL" id="KEH36359.1"/>
    </source>
</evidence>
<gene>
    <name evidence="2" type="ordered locus">MTR_3g116395</name>
    <name evidence="3" type="ORF">MtrunA17_Chr3g0144431</name>
</gene>
<evidence type="ECO:0000313" key="5">
    <source>
        <dbReference type="Proteomes" id="UP000002051"/>
    </source>
</evidence>
<feature type="signal peptide" evidence="1">
    <location>
        <begin position="1"/>
        <end position="22"/>
    </location>
</feature>
<organism evidence="2 5">
    <name type="scientific">Medicago truncatula</name>
    <name type="common">Barrel medic</name>
    <name type="synonym">Medicago tribuloides</name>
    <dbReference type="NCBI Taxonomy" id="3880"/>
    <lineage>
        <taxon>Eukaryota</taxon>
        <taxon>Viridiplantae</taxon>
        <taxon>Streptophyta</taxon>
        <taxon>Embryophyta</taxon>
        <taxon>Tracheophyta</taxon>
        <taxon>Spermatophyta</taxon>
        <taxon>Magnoliopsida</taxon>
        <taxon>eudicotyledons</taxon>
        <taxon>Gunneridae</taxon>
        <taxon>Pentapetalae</taxon>
        <taxon>rosids</taxon>
        <taxon>fabids</taxon>
        <taxon>Fabales</taxon>
        <taxon>Fabaceae</taxon>
        <taxon>Papilionoideae</taxon>
        <taxon>50 kb inversion clade</taxon>
        <taxon>NPAAA clade</taxon>
        <taxon>Hologalegina</taxon>
        <taxon>IRL clade</taxon>
        <taxon>Trifolieae</taxon>
        <taxon>Medicago</taxon>
    </lineage>
</organism>
<reference evidence="3" key="4">
    <citation type="journal article" date="2018" name="Nat. Plants">
        <title>Whole-genome landscape of Medicago truncatula symbiotic genes.</title>
        <authorList>
            <person name="Pecrix Y."/>
            <person name="Gamas P."/>
            <person name="Carrere S."/>
        </authorList>
    </citation>
    <scope>NUCLEOTIDE SEQUENCE</scope>
    <source>
        <tissue evidence="3">Leaves</tissue>
    </source>
</reference>
<keyword evidence="2" id="KW-0472">Membrane</keyword>
<evidence type="ECO:0000313" key="4">
    <source>
        <dbReference type="EnsemblPlants" id="KEH36359"/>
    </source>
</evidence>
<sequence length="62" mass="7017">MKSILVVFLLFSLLLVTNLSCATKENMVEYWKNMMKGEAMPEAIKGLNSGSTSNICREWTLM</sequence>
<dbReference type="EMBL" id="CM001219">
    <property type="protein sequence ID" value="KEH36359.1"/>
    <property type="molecule type" value="Genomic_DNA"/>
</dbReference>
<evidence type="ECO:0000313" key="3">
    <source>
        <dbReference type="EMBL" id="RHN71275.1"/>
    </source>
</evidence>